<name>A0A2T0T8K4_9BACT</name>
<dbReference type="EMBL" id="PVTE01000005">
    <property type="protein sequence ID" value="PRY41980.1"/>
    <property type="molecule type" value="Genomic_DNA"/>
</dbReference>
<organism evidence="1 2">
    <name type="scientific">Spirosoma oryzae</name>
    <dbReference type="NCBI Taxonomy" id="1469603"/>
    <lineage>
        <taxon>Bacteria</taxon>
        <taxon>Pseudomonadati</taxon>
        <taxon>Bacteroidota</taxon>
        <taxon>Cytophagia</taxon>
        <taxon>Cytophagales</taxon>
        <taxon>Cytophagaceae</taxon>
        <taxon>Spirosoma</taxon>
    </lineage>
</organism>
<sequence>MKEYTEIPDTSDSDYWQIKVTEGQLRSQTFVPRDKELHHRLKTKAWADIQAAQPRRRRNAKD</sequence>
<evidence type="ECO:0000313" key="1">
    <source>
        <dbReference type="EMBL" id="PRY41980.1"/>
    </source>
</evidence>
<reference evidence="1 2" key="1">
    <citation type="submission" date="2018-03" db="EMBL/GenBank/DDBJ databases">
        <title>Genomic Encyclopedia of Archaeal and Bacterial Type Strains, Phase II (KMG-II): from individual species to whole genera.</title>
        <authorList>
            <person name="Goeker M."/>
        </authorList>
    </citation>
    <scope>NUCLEOTIDE SEQUENCE [LARGE SCALE GENOMIC DNA]</scope>
    <source>
        <strain evidence="1 2">DSM 28354</strain>
    </source>
</reference>
<dbReference type="OrthoDB" id="965394at2"/>
<protein>
    <submittedName>
        <fullName evidence="1">Uncharacterized protein</fullName>
    </submittedName>
</protein>
<proteinExistence type="predicted"/>
<accession>A0A2T0T8K4</accession>
<dbReference type="Proteomes" id="UP000238375">
    <property type="component" value="Unassembled WGS sequence"/>
</dbReference>
<evidence type="ECO:0000313" key="2">
    <source>
        <dbReference type="Proteomes" id="UP000238375"/>
    </source>
</evidence>
<keyword evidence="2" id="KW-1185">Reference proteome</keyword>
<dbReference type="RefSeq" id="WP_106137180.1">
    <property type="nucleotide sequence ID" value="NZ_PVTE01000005.1"/>
</dbReference>
<comment type="caution">
    <text evidence="1">The sequence shown here is derived from an EMBL/GenBank/DDBJ whole genome shotgun (WGS) entry which is preliminary data.</text>
</comment>
<gene>
    <name evidence="1" type="ORF">CLV58_105182</name>
</gene>
<dbReference type="AlphaFoldDB" id="A0A2T0T8K4"/>